<name>A0A0B2P1X8_GLYSO</name>
<protein>
    <submittedName>
        <fullName evidence="1">Uncharacterized protein</fullName>
    </submittedName>
</protein>
<dbReference type="Proteomes" id="UP000053555">
    <property type="component" value="Unassembled WGS sequence"/>
</dbReference>
<sequence>MIVEDERDTYNDNVDVDYDHVDEEISNISVSCGVHSNFATYLQTKHYMHTRRVHHQLQTDLVEHI</sequence>
<organism evidence="1">
    <name type="scientific">Glycine soja</name>
    <name type="common">Wild soybean</name>
    <dbReference type="NCBI Taxonomy" id="3848"/>
    <lineage>
        <taxon>Eukaryota</taxon>
        <taxon>Viridiplantae</taxon>
        <taxon>Streptophyta</taxon>
        <taxon>Embryophyta</taxon>
        <taxon>Tracheophyta</taxon>
        <taxon>Spermatophyta</taxon>
        <taxon>Magnoliopsida</taxon>
        <taxon>eudicotyledons</taxon>
        <taxon>Gunneridae</taxon>
        <taxon>Pentapetalae</taxon>
        <taxon>rosids</taxon>
        <taxon>fabids</taxon>
        <taxon>Fabales</taxon>
        <taxon>Fabaceae</taxon>
        <taxon>Papilionoideae</taxon>
        <taxon>50 kb inversion clade</taxon>
        <taxon>NPAAA clade</taxon>
        <taxon>indigoferoid/millettioid clade</taxon>
        <taxon>Phaseoleae</taxon>
        <taxon>Glycine</taxon>
        <taxon>Glycine subgen. Soja</taxon>
    </lineage>
</organism>
<reference evidence="1" key="1">
    <citation type="submission" date="2014-07" db="EMBL/GenBank/DDBJ databases">
        <title>Identification of a novel salt tolerance gene in wild soybean by whole-genome sequencing.</title>
        <authorList>
            <person name="Lam H.-M."/>
            <person name="Qi X."/>
            <person name="Li M.-W."/>
            <person name="Liu X."/>
            <person name="Xie M."/>
            <person name="Ni M."/>
            <person name="Xu X."/>
        </authorList>
    </citation>
    <scope>NUCLEOTIDE SEQUENCE [LARGE SCALE GENOMIC DNA]</scope>
    <source>
        <tissue evidence="1">Root</tissue>
    </source>
</reference>
<dbReference type="EMBL" id="KN671006">
    <property type="protein sequence ID" value="KHN01504.1"/>
    <property type="molecule type" value="Genomic_DNA"/>
</dbReference>
<gene>
    <name evidence="1" type="ORF">glysoja_039764</name>
</gene>
<dbReference type="AlphaFoldDB" id="A0A0B2P1X8"/>
<proteinExistence type="predicted"/>
<evidence type="ECO:0000313" key="1">
    <source>
        <dbReference type="EMBL" id="KHN01504.1"/>
    </source>
</evidence>
<accession>A0A0B2P1X8</accession>